<accession>A0A8K0W4W3</accession>
<sequence>IIVAFNCLFKCYNNTIKYTNISLRRWLHGIYPNRPYKRLFELVIKPNIERRYR</sequence>
<name>A0A8K0W4W3_9HYPO</name>
<gene>
    <name evidence="1" type="ORF">BKA59DRAFT_409350</name>
</gene>
<dbReference type="Proteomes" id="UP000813427">
    <property type="component" value="Unassembled WGS sequence"/>
</dbReference>
<protein>
    <submittedName>
        <fullName evidence="1">Uncharacterized protein</fullName>
    </submittedName>
</protein>
<dbReference type="EMBL" id="JAGPXF010000009">
    <property type="protein sequence ID" value="KAH7230878.1"/>
    <property type="molecule type" value="Genomic_DNA"/>
</dbReference>
<comment type="caution">
    <text evidence="1">The sequence shown here is derived from an EMBL/GenBank/DDBJ whole genome shotgun (WGS) entry which is preliminary data.</text>
</comment>
<feature type="non-terminal residue" evidence="1">
    <location>
        <position position="1"/>
    </location>
</feature>
<evidence type="ECO:0000313" key="2">
    <source>
        <dbReference type="Proteomes" id="UP000813427"/>
    </source>
</evidence>
<evidence type="ECO:0000313" key="1">
    <source>
        <dbReference type="EMBL" id="KAH7230878.1"/>
    </source>
</evidence>
<proteinExistence type="predicted"/>
<reference evidence="1" key="1">
    <citation type="journal article" date="2021" name="Nat. Commun.">
        <title>Genetic determinants of endophytism in the Arabidopsis root mycobiome.</title>
        <authorList>
            <person name="Mesny F."/>
            <person name="Miyauchi S."/>
            <person name="Thiergart T."/>
            <person name="Pickel B."/>
            <person name="Atanasova L."/>
            <person name="Karlsson M."/>
            <person name="Huettel B."/>
            <person name="Barry K.W."/>
            <person name="Haridas S."/>
            <person name="Chen C."/>
            <person name="Bauer D."/>
            <person name="Andreopoulos W."/>
            <person name="Pangilinan J."/>
            <person name="LaButti K."/>
            <person name="Riley R."/>
            <person name="Lipzen A."/>
            <person name="Clum A."/>
            <person name="Drula E."/>
            <person name="Henrissat B."/>
            <person name="Kohler A."/>
            <person name="Grigoriev I.V."/>
            <person name="Martin F.M."/>
            <person name="Hacquard S."/>
        </authorList>
    </citation>
    <scope>NUCLEOTIDE SEQUENCE</scope>
    <source>
        <strain evidence="1">MPI-SDFR-AT-0068</strain>
    </source>
</reference>
<dbReference type="AlphaFoldDB" id="A0A8K0W4W3"/>
<organism evidence="1 2">
    <name type="scientific">Fusarium tricinctum</name>
    <dbReference type="NCBI Taxonomy" id="61284"/>
    <lineage>
        <taxon>Eukaryota</taxon>
        <taxon>Fungi</taxon>
        <taxon>Dikarya</taxon>
        <taxon>Ascomycota</taxon>
        <taxon>Pezizomycotina</taxon>
        <taxon>Sordariomycetes</taxon>
        <taxon>Hypocreomycetidae</taxon>
        <taxon>Hypocreales</taxon>
        <taxon>Nectriaceae</taxon>
        <taxon>Fusarium</taxon>
        <taxon>Fusarium tricinctum species complex</taxon>
    </lineage>
</organism>
<dbReference type="OrthoDB" id="5098412at2759"/>
<keyword evidence="2" id="KW-1185">Reference proteome</keyword>